<dbReference type="GO" id="GO:0047372">
    <property type="term" value="F:monoacylglycerol lipase activity"/>
    <property type="evidence" value="ECO:0007669"/>
    <property type="project" value="TreeGrafter"/>
</dbReference>
<feature type="domain" description="Serine aminopeptidase S33" evidence="1">
    <location>
        <begin position="82"/>
        <end position="186"/>
    </location>
</feature>
<dbReference type="AlphaFoldDB" id="A0A1G9W1Y2"/>
<gene>
    <name evidence="2" type="ORF">SAMN04488514_114126</name>
</gene>
<dbReference type="GO" id="GO:0046464">
    <property type="term" value="P:acylglycerol catabolic process"/>
    <property type="evidence" value="ECO:0007669"/>
    <property type="project" value="TreeGrafter"/>
</dbReference>
<dbReference type="Gene3D" id="3.40.50.1820">
    <property type="entry name" value="alpha/beta hydrolase"/>
    <property type="match status" value="1"/>
</dbReference>
<proteinExistence type="predicted"/>
<dbReference type="Proteomes" id="UP000199440">
    <property type="component" value="Unassembled WGS sequence"/>
</dbReference>
<sequence>MPQAPSMKKLISTYSPLVYGKYFNALSRLSKEYAAKKAFQTFSKVRKGRVLPEQTAFLNRARMAVEKVADHQLQSYLWRGSKETVLLVHGWESNSFRWHKLIEFLQREDYNIIAFDAPGHGHSSGKRLHVPLYTICLHHMVEKYKPNYIAAHSVGGMTTLYHQYKHPISSIEKIATIGSPSEYHEIMEHYQKLLNLNDTVMEALNQHFKEHFGFTIQEFSTSKFVKTNTKKGLLFHDKFDNITPFHASEAVHANWKGSTLIATEGLGHSMHQDEVNQQIISFFNGLNKTAKQEVLF</sequence>
<keyword evidence="3" id="KW-1185">Reference proteome</keyword>
<evidence type="ECO:0000313" key="3">
    <source>
        <dbReference type="Proteomes" id="UP000199440"/>
    </source>
</evidence>
<dbReference type="InterPro" id="IPR050266">
    <property type="entry name" value="AB_hydrolase_sf"/>
</dbReference>
<reference evidence="2 3" key="1">
    <citation type="submission" date="2016-10" db="EMBL/GenBank/DDBJ databases">
        <authorList>
            <person name="de Groot N.N."/>
        </authorList>
    </citation>
    <scope>NUCLEOTIDE SEQUENCE [LARGE SCALE GENOMIC DNA]</scope>
    <source>
        <strain evidence="2 3">DSM 19886</strain>
    </source>
</reference>
<protein>
    <submittedName>
        <fullName evidence="2">Pimeloyl-ACP methyl ester carboxylesterase</fullName>
    </submittedName>
</protein>
<organism evidence="2 3">
    <name type="scientific">Kriegella aquimaris</name>
    <dbReference type="NCBI Taxonomy" id="192904"/>
    <lineage>
        <taxon>Bacteria</taxon>
        <taxon>Pseudomonadati</taxon>
        <taxon>Bacteroidota</taxon>
        <taxon>Flavobacteriia</taxon>
        <taxon>Flavobacteriales</taxon>
        <taxon>Flavobacteriaceae</taxon>
        <taxon>Kriegella</taxon>
    </lineage>
</organism>
<evidence type="ECO:0000313" key="2">
    <source>
        <dbReference type="EMBL" id="SDM78201.1"/>
    </source>
</evidence>
<dbReference type="InterPro" id="IPR022742">
    <property type="entry name" value="Hydrolase_4"/>
</dbReference>
<dbReference type="EMBL" id="FNGV01000014">
    <property type="protein sequence ID" value="SDM78201.1"/>
    <property type="molecule type" value="Genomic_DNA"/>
</dbReference>
<dbReference type="InterPro" id="IPR029058">
    <property type="entry name" value="AB_hydrolase_fold"/>
</dbReference>
<evidence type="ECO:0000259" key="1">
    <source>
        <dbReference type="Pfam" id="PF12146"/>
    </source>
</evidence>
<dbReference type="GO" id="GO:0016020">
    <property type="term" value="C:membrane"/>
    <property type="evidence" value="ECO:0007669"/>
    <property type="project" value="TreeGrafter"/>
</dbReference>
<name>A0A1G9W1Y2_9FLAO</name>
<dbReference type="SUPFAM" id="SSF53474">
    <property type="entry name" value="alpha/beta-Hydrolases"/>
    <property type="match status" value="1"/>
</dbReference>
<accession>A0A1G9W1Y2</accession>
<dbReference type="Pfam" id="PF12146">
    <property type="entry name" value="Hydrolase_4"/>
    <property type="match status" value="1"/>
</dbReference>
<dbReference type="PANTHER" id="PTHR43798:SF33">
    <property type="entry name" value="HYDROLASE, PUTATIVE (AFU_ORTHOLOGUE AFUA_2G14860)-RELATED"/>
    <property type="match status" value="1"/>
</dbReference>
<dbReference type="STRING" id="192904.SAMN04488514_114126"/>
<dbReference type="PANTHER" id="PTHR43798">
    <property type="entry name" value="MONOACYLGLYCEROL LIPASE"/>
    <property type="match status" value="1"/>
</dbReference>